<name>A0A841LEP7_9SPHN</name>
<dbReference type="AlphaFoldDB" id="A0A841LEP7"/>
<gene>
    <name evidence="1" type="ORF">FHS79_003726</name>
</gene>
<evidence type="ECO:0000313" key="1">
    <source>
        <dbReference type="EMBL" id="MBB6229523.1"/>
    </source>
</evidence>
<evidence type="ECO:0000313" key="2">
    <source>
        <dbReference type="Proteomes" id="UP000538147"/>
    </source>
</evidence>
<dbReference type="InterPro" id="IPR021322">
    <property type="entry name" value="DUF2924"/>
</dbReference>
<accession>A0A841LEP7</accession>
<organism evidence="1 2">
    <name type="scientific">Polymorphobacter multimanifer</name>
    <dbReference type="NCBI Taxonomy" id="1070431"/>
    <lineage>
        <taxon>Bacteria</taxon>
        <taxon>Pseudomonadati</taxon>
        <taxon>Pseudomonadota</taxon>
        <taxon>Alphaproteobacteria</taxon>
        <taxon>Sphingomonadales</taxon>
        <taxon>Sphingosinicellaceae</taxon>
        <taxon>Polymorphobacter</taxon>
    </lineage>
</organism>
<evidence type="ECO:0008006" key="3">
    <source>
        <dbReference type="Google" id="ProtNLM"/>
    </source>
</evidence>
<protein>
    <recommendedName>
        <fullName evidence="3">DUF2924 domain-containing protein</fullName>
    </recommendedName>
</protein>
<dbReference type="Pfam" id="PF11149">
    <property type="entry name" value="DUF2924"/>
    <property type="match status" value="1"/>
</dbReference>
<sequence length="165" mass="17413">MASLADQLAALPAMSPAQLRAEWRRVYRAAPPRLTPDLLVRGIAYRLQERSHGGLPAGTARELDRAAKRLLRGDSVGALGDTRLKPGTRLVRHWNGTSYSVLVSGDGFIMDGRSFTSLSHVAEAITGAHWSGPRFFGVKASVSGPVGAAAASSARRVSAARAVAV</sequence>
<proteinExistence type="predicted"/>
<reference evidence="1 2" key="1">
    <citation type="submission" date="2020-08" db="EMBL/GenBank/DDBJ databases">
        <title>Genomic Encyclopedia of Type Strains, Phase IV (KMG-IV): sequencing the most valuable type-strain genomes for metagenomic binning, comparative biology and taxonomic classification.</title>
        <authorList>
            <person name="Goeker M."/>
        </authorList>
    </citation>
    <scope>NUCLEOTIDE SEQUENCE [LARGE SCALE GENOMIC DNA]</scope>
    <source>
        <strain evidence="1 2">DSM 102189</strain>
    </source>
</reference>
<dbReference type="EMBL" id="JACIIV010000061">
    <property type="protein sequence ID" value="MBB6229523.1"/>
    <property type="molecule type" value="Genomic_DNA"/>
</dbReference>
<comment type="caution">
    <text evidence="1">The sequence shown here is derived from an EMBL/GenBank/DDBJ whole genome shotgun (WGS) entry which is preliminary data.</text>
</comment>
<dbReference type="Proteomes" id="UP000538147">
    <property type="component" value="Unassembled WGS sequence"/>
</dbReference>
<keyword evidence="2" id="KW-1185">Reference proteome</keyword>